<evidence type="ECO:0000256" key="3">
    <source>
        <dbReference type="ARBA" id="ARBA00022840"/>
    </source>
</evidence>
<dbReference type="PANTHER" id="PTHR30258:SF1">
    <property type="entry name" value="PROTEIN TRANSPORT PROTEIN HOFB HOMOLOG"/>
    <property type="match status" value="1"/>
</dbReference>
<dbReference type="InterPro" id="IPR037257">
    <property type="entry name" value="T2SS_E_N_sf"/>
</dbReference>
<dbReference type="Gene3D" id="3.30.450.90">
    <property type="match status" value="1"/>
</dbReference>
<dbReference type="SUPFAM" id="SSF160246">
    <property type="entry name" value="EspE N-terminal domain-like"/>
    <property type="match status" value="1"/>
</dbReference>
<dbReference type="CDD" id="cd01129">
    <property type="entry name" value="PulE-GspE-like"/>
    <property type="match status" value="1"/>
</dbReference>
<dbReference type="OrthoDB" id="9808272at2"/>
<sequence length="594" mass="67127">MGKVKTHRHIGEILHRKGIISGQQLEKAFQIQAADNDISARRFSRILHEQLDVDRHILTKAISDIFSIKEFVLSDEELEGQKIREIKDVLDNIPEFLLDDLIEQNALPVSLHHQKAVILTSDPMNPRVTDLAGQLSANHFELRYCKQDLLNDLIEEVLYKKNDILEQLNDIEFEETELQEDQEEEIEEEELDAEINQSMLNKLVEGMLVEAVHKGASDVHIIPMGKTTTDIRFRIDGKLQIWHQQDKVKPEAITAVVKDKTKNVDRFERDSSQDGFIQRKIDNVNIRFRVSIMPIVGTEFNRKFESIVIRVLDDRKVITDLNKLGLQQNALQLFRKAISKPSGIVIITGPTGSGKSTSLIAALYHVMDSTKNVLTVEDPTEYIIKGARQLKINSHMSFELTMRGILRHDPDIVLVGEIRDLSTAEVAIKLANTGHLTFSTLHTNDAPSAISRLYKMGVEPFLIANAVNLVMAQRLVRKLCDHCKQEVDDLHPEIARGIGFTDDEVAQTTFYQAHELGCEKCSNGYKGRTAIIEALYFTKEIRNLILDAGANIDEEVIREHAAKNGMMTLRASGRERVKEGITSVEEVLALTVGD</sequence>
<organism evidence="6 7">
    <name type="scientific">Fodinibius roseus</name>
    <dbReference type="NCBI Taxonomy" id="1194090"/>
    <lineage>
        <taxon>Bacteria</taxon>
        <taxon>Pseudomonadati</taxon>
        <taxon>Balneolota</taxon>
        <taxon>Balneolia</taxon>
        <taxon>Balneolales</taxon>
        <taxon>Balneolaceae</taxon>
        <taxon>Fodinibius</taxon>
    </lineage>
</organism>
<evidence type="ECO:0000259" key="5">
    <source>
        <dbReference type="PROSITE" id="PS00662"/>
    </source>
</evidence>
<reference evidence="6 7" key="1">
    <citation type="submission" date="2016-11" db="EMBL/GenBank/DDBJ databases">
        <authorList>
            <person name="Jaros S."/>
            <person name="Januszkiewicz K."/>
            <person name="Wedrychowicz H."/>
        </authorList>
    </citation>
    <scope>NUCLEOTIDE SEQUENCE [LARGE SCALE GENOMIC DNA]</scope>
    <source>
        <strain evidence="6 7">DSM 21986</strain>
    </source>
</reference>
<keyword evidence="4" id="KW-0175">Coiled coil</keyword>
<proteinExistence type="inferred from homology"/>
<dbReference type="RefSeq" id="WP_073064157.1">
    <property type="nucleotide sequence ID" value="NZ_FQUS01000011.1"/>
</dbReference>
<keyword evidence="3" id="KW-0067">ATP-binding</keyword>
<dbReference type="GO" id="GO:0005524">
    <property type="term" value="F:ATP binding"/>
    <property type="evidence" value="ECO:0007669"/>
    <property type="project" value="UniProtKB-KW"/>
</dbReference>
<dbReference type="STRING" id="1194090.SAMN05443144_111106"/>
<evidence type="ECO:0000256" key="2">
    <source>
        <dbReference type="ARBA" id="ARBA00022741"/>
    </source>
</evidence>
<dbReference type="Proteomes" id="UP000184041">
    <property type="component" value="Unassembled WGS sequence"/>
</dbReference>
<protein>
    <submittedName>
        <fullName evidence="6">Type IV pilus assembly protein PilB</fullName>
    </submittedName>
</protein>
<keyword evidence="2" id="KW-0547">Nucleotide-binding</keyword>
<dbReference type="PANTHER" id="PTHR30258">
    <property type="entry name" value="TYPE II SECRETION SYSTEM PROTEIN GSPE-RELATED"/>
    <property type="match status" value="1"/>
</dbReference>
<evidence type="ECO:0000256" key="4">
    <source>
        <dbReference type="SAM" id="Coils"/>
    </source>
</evidence>
<evidence type="ECO:0000313" key="6">
    <source>
        <dbReference type="EMBL" id="SHF65956.1"/>
    </source>
</evidence>
<evidence type="ECO:0000313" key="7">
    <source>
        <dbReference type="Proteomes" id="UP000184041"/>
    </source>
</evidence>
<feature type="coiled-coil region" evidence="4">
    <location>
        <begin position="164"/>
        <end position="191"/>
    </location>
</feature>
<name>A0A1M5DGA6_9BACT</name>
<dbReference type="Gene3D" id="3.40.50.300">
    <property type="entry name" value="P-loop containing nucleotide triphosphate hydrolases"/>
    <property type="match status" value="1"/>
</dbReference>
<dbReference type="PROSITE" id="PS00662">
    <property type="entry name" value="T2SP_E"/>
    <property type="match status" value="1"/>
</dbReference>
<evidence type="ECO:0000256" key="1">
    <source>
        <dbReference type="ARBA" id="ARBA00006611"/>
    </source>
</evidence>
<gene>
    <name evidence="6" type="ORF">SAMN05443144_111106</name>
</gene>
<dbReference type="GO" id="GO:0005886">
    <property type="term" value="C:plasma membrane"/>
    <property type="evidence" value="ECO:0007669"/>
    <property type="project" value="TreeGrafter"/>
</dbReference>
<dbReference type="GO" id="GO:0016887">
    <property type="term" value="F:ATP hydrolysis activity"/>
    <property type="evidence" value="ECO:0007669"/>
    <property type="project" value="TreeGrafter"/>
</dbReference>
<comment type="similarity">
    <text evidence="1">Belongs to the GSP E family.</text>
</comment>
<feature type="domain" description="Bacterial type II secretion system protein E" evidence="5">
    <location>
        <begin position="406"/>
        <end position="420"/>
    </location>
</feature>
<accession>A0A1M5DGA6</accession>
<dbReference type="Pfam" id="PF00437">
    <property type="entry name" value="T2SSE"/>
    <property type="match status" value="1"/>
</dbReference>
<dbReference type="InterPro" id="IPR027417">
    <property type="entry name" value="P-loop_NTPase"/>
</dbReference>
<keyword evidence="7" id="KW-1185">Reference proteome</keyword>
<dbReference type="InterPro" id="IPR001482">
    <property type="entry name" value="T2SS/T4SS_dom"/>
</dbReference>
<dbReference type="AlphaFoldDB" id="A0A1M5DGA6"/>
<dbReference type="EMBL" id="FQUS01000011">
    <property type="protein sequence ID" value="SHF65956.1"/>
    <property type="molecule type" value="Genomic_DNA"/>
</dbReference>
<dbReference type="SUPFAM" id="SSF52540">
    <property type="entry name" value="P-loop containing nucleoside triphosphate hydrolases"/>
    <property type="match status" value="1"/>
</dbReference>